<gene>
    <name evidence="1" type="ORF">PoB_006491500</name>
</gene>
<evidence type="ECO:0000313" key="2">
    <source>
        <dbReference type="Proteomes" id="UP000735302"/>
    </source>
</evidence>
<dbReference type="AlphaFoldDB" id="A0AAV4D2R1"/>
<dbReference type="Proteomes" id="UP000735302">
    <property type="component" value="Unassembled WGS sequence"/>
</dbReference>
<comment type="caution">
    <text evidence="1">The sequence shown here is derived from an EMBL/GenBank/DDBJ whole genome shotgun (WGS) entry which is preliminary data.</text>
</comment>
<sequence length="173" mass="19205">MSPNLVVWHDGRDTEHDFRRLSIFSVFVIFLTASDTQAATAELESGVDNFGFSKSIANSKSGQIVGKSQHARITTLAPRFVGKRLYSGVYDERDSPAYTIRLPIGEPYASTNEAIANYEKNDAYFMGERDIGLVDERSDEDATYNDVFSLDEDASIDFDKKGSSRSVDKQGVP</sequence>
<dbReference type="EMBL" id="BLXT01007309">
    <property type="protein sequence ID" value="GFO38410.1"/>
    <property type="molecule type" value="Genomic_DNA"/>
</dbReference>
<keyword evidence="2" id="KW-1185">Reference proteome</keyword>
<accession>A0AAV4D2R1</accession>
<reference evidence="1 2" key="1">
    <citation type="journal article" date="2021" name="Elife">
        <title>Chloroplast acquisition without the gene transfer in kleptoplastic sea slugs, Plakobranchus ocellatus.</title>
        <authorList>
            <person name="Maeda T."/>
            <person name="Takahashi S."/>
            <person name="Yoshida T."/>
            <person name="Shimamura S."/>
            <person name="Takaki Y."/>
            <person name="Nagai Y."/>
            <person name="Toyoda A."/>
            <person name="Suzuki Y."/>
            <person name="Arimoto A."/>
            <person name="Ishii H."/>
            <person name="Satoh N."/>
            <person name="Nishiyama T."/>
            <person name="Hasebe M."/>
            <person name="Maruyama T."/>
            <person name="Minagawa J."/>
            <person name="Obokata J."/>
            <person name="Shigenobu S."/>
        </authorList>
    </citation>
    <scope>NUCLEOTIDE SEQUENCE [LARGE SCALE GENOMIC DNA]</scope>
</reference>
<evidence type="ECO:0000313" key="1">
    <source>
        <dbReference type="EMBL" id="GFO38410.1"/>
    </source>
</evidence>
<protein>
    <submittedName>
        <fullName evidence="1">Mip-related peptides</fullName>
    </submittedName>
</protein>
<organism evidence="1 2">
    <name type="scientific">Plakobranchus ocellatus</name>
    <dbReference type="NCBI Taxonomy" id="259542"/>
    <lineage>
        <taxon>Eukaryota</taxon>
        <taxon>Metazoa</taxon>
        <taxon>Spiralia</taxon>
        <taxon>Lophotrochozoa</taxon>
        <taxon>Mollusca</taxon>
        <taxon>Gastropoda</taxon>
        <taxon>Heterobranchia</taxon>
        <taxon>Euthyneura</taxon>
        <taxon>Panpulmonata</taxon>
        <taxon>Sacoglossa</taxon>
        <taxon>Placobranchoidea</taxon>
        <taxon>Plakobranchidae</taxon>
        <taxon>Plakobranchus</taxon>
    </lineage>
</organism>
<proteinExistence type="predicted"/>
<name>A0AAV4D2R1_9GAST</name>